<reference evidence="1 2" key="1">
    <citation type="submission" date="2019-05" db="EMBL/GenBank/DDBJ databases">
        <authorList>
            <person name="Chen C."/>
        </authorList>
    </citation>
    <scope>NUCLEOTIDE SEQUENCE [LARGE SCALE GENOMIC DNA]</scope>
    <source>
        <strain evidence="1 2">HB172198</strain>
    </source>
</reference>
<evidence type="ECO:0000313" key="1">
    <source>
        <dbReference type="EMBL" id="QCT03037.1"/>
    </source>
</evidence>
<dbReference type="KEGG" id="palo:E6C60_2325"/>
<dbReference type="AlphaFoldDB" id="A0A4P8XK40"/>
<organism evidence="1 2">
    <name type="scientific">Paenibacillus algicola</name>
    <dbReference type="NCBI Taxonomy" id="2565926"/>
    <lineage>
        <taxon>Bacteria</taxon>
        <taxon>Bacillati</taxon>
        <taxon>Bacillota</taxon>
        <taxon>Bacilli</taxon>
        <taxon>Bacillales</taxon>
        <taxon>Paenibacillaceae</taxon>
        <taxon>Paenibacillus</taxon>
    </lineage>
</organism>
<evidence type="ECO:0000313" key="2">
    <source>
        <dbReference type="Proteomes" id="UP000300879"/>
    </source>
</evidence>
<dbReference type="EMBL" id="CP040396">
    <property type="protein sequence ID" value="QCT03037.1"/>
    <property type="molecule type" value="Genomic_DNA"/>
</dbReference>
<accession>A0A4P8XK40</accession>
<keyword evidence="2" id="KW-1185">Reference proteome</keyword>
<sequence>MRDVSYVKKLPDQAEQEVDIMKIIITQKEALDRHIWDKLILMFGLQDKEDDVWENEQFILTEEQARELGLI</sequence>
<dbReference type="Proteomes" id="UP000300879">
    <property type="component" value="Chromosome"/>
</dbReference>
<protein>
    <submittedName>
        <fullName evidence="1">Uncharacterized protein</fullName>
    </submittedName>
</protein>
<name>A0A4P8XK40_9BACL</name>
<gene>
    <name evidence="1" type="ORF">E6C60_2325</name>
</gene>
<proteinExistence type="predicted"/>